<dbReference type="RefSeq" id="WP_238406115.1">
    <property type="nucleotide sequence ID" value="NZ_JANDWY010000009.1"/>
</dbReference>
<evidence type="ECO:0000313" key="1">
    <source>
        <dbReference type="EMBL" id="MCP9564553.1"/>
    </source>
</evidence>
<dbReference type="Proteomes" id="UP001205531">
    <property type="component" value="Unassembled WGS sequence"/>
</dbReference>
<accession>A0AAW5II72</accession>
<reference evidence="1" key="1">
    <citation type="submission" date="2022-07" db="EMBL/GenBank/DDBJ databases">
        <title>Prevotella copri.</title>
        <authorList>
            <person name="Yang C."/>
        </authorList>
    </citation>
    <scope>NUCLEOTIDE SEQUENCE</scope>
    <source>
        <strain evidence="1">HF2107</strain>
    </source>
</reference>
<sequence length="62" mass="7056">MKKIVFILLIFCSFLVVWGCNKNKTKCVPQKEATSDSSMRSNDDTLSLMIEHEVDDVDYGVI</sequence>
<gene>
    <name evidence="1" type="ORF">NNC64_08275</name>
</gene>
<organism evidence="1 2">
    <name type="scientific">Segatella copri</name>
    <dbReference type="NCBI Taxonomy" id="165179"/>
    <lineage>
        <taxon>Bacteria</taxon>
        <taxon>Pseudomonadati</taxon>
        <taxon>Bacteroidota</taxon>
        <taxon>Bacteroidia</taxon>
        <taxon>Bacteroidales</taxon>
        <taxon>Prevotellaceae</taxon>
        <taxon>Segatella</taxon>
    </lineage>
</organism>
<feature type="non-terminal residue" evidence="1">
    <location>
        <position position="62"/>
    </location>
</feature>
<name>A0AAW5II72_9BACT</name>
<dbReference type="EMBL" id="JANDWZ010000015">
    <property type="protein sequence ID" value="MCP9564553.1"/>
    <property type="molecule type" value="Genomic_DNA"/>
</dbReference>
<proteinExistence type="predicted"/>
<comment type="caution">
    <text evidence="1">The sequence shown here is derived from an EMBL/GenBank/DDBJ whole genome shotgun (WGS) entry which is preliminary data.</text>
</comment>
<evidence type="ECO:0000313" key="2">
    <source>
        <dbReference type="Proteomes" id="UP001205531"/>
    </source>
</evidence>
<dbReference type="AlphaFoldDB" id="A0AAW5II72"/>
<protein>
    <submittedName>
        <fullName evidence="1">Uncharacterized protein</fullName>
    </submittedName>
</protein>